<dbReference type="EMBL" id="QSSX01000004">
    <property type="protein sequence ID" value="RGM25088.1"/>
    <property type="molecule type" value="Genomic_DNA"/>
</dbReference>
<dbReference type="Proteomes" id="UP000260808">
    <property type="component" value="Unassembled WGS sequence"/>
</dbReference>
<reference evidence="2 3" key="1">
    <citation type="submission" date="2018-08" db="EMBL/GenBank/DDBJ databases">
        <title>A genome reference for cultivated species of the human gut microbiota.</title>
        <authorList>
            <person name="Zou Y."/>
            <person name="Xue W."/>
            <person name="Luo G."/>
        </authorList>
    </citation>
    <scope>NUCLEOTIDE SEQUENCE [LARGE SCALE GENOMIC DNA]</scope>
    <source>
        <strain evidence="2 3">TF01-20-2</strain>
    </source>
</reference>
<protein>
    <submittedName>
        <fullName evidence="2">HD domain-containing protein</fullName>
    </submittedName>
</protein>
<evidence type="ECO:0000313" key="2">
    <source>
        <dbReference type="EMBL" id="RGM25088.1"/>
    </source>
</evidence>
<evidence type="ECO:0000313" key="3">
    <source>
        <dbReference type="Proteomes" id="UP000260808"/>
    </source>
</evidence>
<dbReference type="AlphaFoldDB" id="A0A3E4VCF8"/>
<gene>
    <name evidence="2" type="ORF">DXC31_02425</name>
</gene>
<accession>A0A3E4VCF8</accession>
<proteinExistence type="predicted"/>
<comment type="caution">
    <text evidence="2">The sequence shown here is derived from an EMBL/GenBank/DDBJ whole genome shotgun (WGS) entry which is preliminary data.</text>
</comment>
<sequence>MTNKERFIELLRSTKREGIEKLIDFLEKTDFFTAPASTRFHMSCEGGLLQHSLNVYDCLAGLGTTTGDVQEFHVAGMRLDSIPKESIIIVALLHDLCKVNFYATEMRWRKDANNKWEQYPVYAVNDRNPYGHGEKSVMMASEFIRLTMEERYAIRWHMGMSEANITQTYCQAAEKYPLVLFAHMADQMATSYLETNTGNKKPEDVYLGTEPAVQDPEKFAEAEPI</sequence>
<organism evidence="2 3">
    <name type="scientific">Mediterraneibacter gnavus</name>
    <name type="common">Ruminococcus gnavus</name>
    <dbReference type="NCBI Taxonomy" id="33038"/>
    <lineage>
        <taxon>Bacteria</taxon>
        <taxon>Bacillati</taxon>
        <taxon>Bacillota</taxon>
        <taxon>Clostridia</taxon>
        <taxon>Lachnospirales</taxon>
        <taxon>Lachnospiraceae</taxon>
        <taxon>Mediterraneibacter</taxon>
    </lineage>
</organism>
<dbReference type="Gene3D" id="1.10.3210.10">
    <property type="entry name" value="Hypothetical protein af1432"/>
    <property type="match status" value="1"/>
</dbReference>
<name>A0A3E4VCF8_MEDGN</name>
<dbReference type="Pfam" id="PF01966">
    <property type="entry name" value="HD"/>
    <property type="match status" value="1"/>
</dbReference>
<dbReference type="InterPro" id="IPR006674">
    <property type="entry name" value="HD_domain"/>
</dbReference>
<feature type="domain" description="HD" evidence="1">
    <location>
        <begin position="49"/>
        <end position="186"/>
    </location>
</feature>
<dbReference type="SUPFAM" id="SSF109604">
    <property type="entry name" value="HD-domain/PDEase-like"/>
    <property type="match status" value="1"/>
</dbReference>
<evidence type="ECO:0000259" key="1">
    <source>
        <dbReference type="Pfam" id="PF01966"/>
    </source>
</evidence>